<proteinExistence type="predicted"/>
<dbReference type="Proteomes" id="UP000001075">
    <property type="component" value="Unassembled WGS sequence"/>
</dbReference>
<gene>
    <name evidence="1" type="ORF">I79_025995</name>
</gene>
<evidence type="ECO:0000313" key="2">
    <source>
        <dbReference type="Proteomes" id="UP000001075"/>
    </source>
</evidence>
<reference evidence="2" key="1">
    <citation type="journal article" date="2011" name="Nat. Biotechnol.">
        <title>The genomic sequence of the Chinese hamster ovary (CHO)-K1 cell line.</title>
        <authorList>
            <person name="Xu X."/>
            <person name="Nagarajan H."/>
            <person name="Lewis N.E."/>
            <person name="Pan S."/>
            <person name="Cai Z."/>
            <person name="Liu X."/>
            <person name="Chen W."/>
            <person name="Xie M."/>
            <person name="Wang W."/>
            <person name="Hammond S."/>
            <person name="Andersen M.R."/>
            <person name="Neff N."/>
            <person name="Passarelli B."/>
            <person name="Koh W."/>
            <person name="Fan H.C."/>
            <person name="Wang J."/>
            <person name="Gui Y."/>
            <person name="Lee K.H."/>
            <person name="Betenbaugh M.J."/>
            <person name="Quake S.R."/>
            <person name="Famili I."/>
            <person name="Palsson B.O."/>
            <person name="Wang J."/>
        </authorList>
    </citation>
    <scope>NUCLEOTIDE SEQUENCE [LARGE SCALE GENOMIC DNA]</scope>
    <source>
        <strain evidence="2">CHO K1 cell line</strain>
    </source>
</reference>
<protein>
    <submittedName>
        <fullName evidence="1">Uncharacterized protein</fullName>
    </submittedName>
</protein>
<accession>G3IPS1</accession>
<dbReference type="EMBL" id="JH014226">
    <property type="protein sequence ID" value="EGV91349.1"/>
    <property type="molecule type" value="Genomic_DNA"/>
</dbReference>
<dbReference type="AlphaFoldDB" id="G3IPS1"/>
<name>G3IPS1_CRIGR</name>
<evidence type="ECO:0000313" key="1">
    <source>
        <dbReference type="EMBL" id="EGV91349.1"/>
    </source>
</evidence>
<dbReference type="InParanoid" id="G3IPS1"/>
<sequence length="141" mass="16038">MLRNESAEVRRAEGRLGCARIPLSALTQDFCQNLEPLARLGGCAGQEEGFRAFKGKHVEMLEDVYHLPSRLQSHNMKTDLSMPQDRVPKQFDHRGPLTFHRYNRQVSGEGGILSKPDTELHSFMERLGVMNLTPPYTKCKQ</sequence>
<organism evidence="1 2">
    <name type="scientific">Cricetulus griseus</name>
    <name type="common">Chinese hamster</name>
    <name type="synonym">Cricetulus barabensis griseus</name>
    <dbReference type="NCBI Taxonomy" id="10029"/>
    <lineage>
        <taxon>Eukaryota</taxon>
        <taxon>Metazoa</taxon>
        <taxon>Chordata</taxon>
        <taxon>Craniata</taxon>
        <taxon>Vertebrata</taxon>
        <taxon>Euteleostomi</taxon>
        <taxon>Mammalia</taxon>
        <taxon>Eutheria</taxon>
        <taxon>Euarchontoglires</taxon>
        <taxon>Glires</taxon>
        <taxon>Rodentia</taxon>
        <taxon>Myomorpha</taxon>
        <taxon>Muroidea</taxon>
        <taxon>Cricetidae</taxon>
        <taxon>Cricetinae</taxon>
        <taxon>Cricetulus</taxon>
    </lineage>
</organism>